<dbReference type="Proteomes" id="UP001501821">
    <property type="component" value="Unassembled WGS sequence"/>
</dbReference>
<proteinExistence type="predicted"/>
<evidence type="ECO:0000256" key="1">
    <source>
        <dbReference type="SAM" id="Coils"/>
    </source>
</evidence>
<accession>A0ABP7J0E1</accession>
<organism evidence="3 4">
    <name type="scientific">Nocardioides panacisoli</name>
    <dbReference type="NCBI Taxonomy" id="627624"/>
    <lineage>
        <taxon>Bacteria</taxon>
        <taxon>Bacillati</taxon>
        <taxon>Actinomycetota</taxon>
        <taxon>Actinomycetes</taxon>
        <taxon>Propionibacteriales</taxon>
        <taxon>Nocardioidaceae</taxon>
        <taxon>Nocardioides</taxon>
    </lineage>
</organism>
<keyword evidence="2" id="KW-1133">Transmembrane helix</keyword>
<keyword evidence="2" id="KW-0812">Transmembrane</keyword>
<reference evidence="4" key="1">
    <citation type="journal article" date="2019" name="Int. J. Syst. Evol. Microbiol.">
        <title>The Global Catalogue of Microorganisms (GCM) 10K type strain sequencing project: providing services to taxonomists for standard genome sequencing and annotation.</title>
        <authorList>
            <consortium name="The Broad Institute Genomics Platform"/>
            <consortium name="The Broad Institute Genome Sequencing Center for Infectious Disease"/>
            <person name="Wu L."/>
            <person name="Ma J."/>
        </authorList>
    </citation>
    <scope>NUCLEOTIDE SEQUENCE [LARGE SCALE GENOMIC DNA]</scope>
    <source>
        <strain evidence="4">JCM 16953</strain>
    </source>
</reference>
<evidence type="ECO:0000256" key="2">
    <source>
        <dbReference type="SAM" id="Phobius"/>
    </source>
</evidence>
<keyword evidence="1" id="KW-0175">Coiled coil</keyword>
<dbReference type="EMBL" id="BAABAH010000016">
    <property type="protein sequence ID" value="GAA3831478.1"/>
    <property type="molecule type" value="Genomic_DNA"/>
</dbReference>
<feature type="coiled-coil region" evidence="1">
    <location>
        <begin position="54"/>
        <end position="88"/>
    </location>
</feature>
<feature type="transmembrane region" description="Helical" evidence="2">
    <location>
        <begin position="20"/>
        <end position="40"/>
    </location>
</feature>
<keyword evidence="4" id="KW-1185">Reference proteome</keyword>
<comment type="caution">
    <text evidence="3">The sequence shown here is derived from an EMBL/GenBank/DDBJ whole genome shotgun (WGS) entry which is preliminary data.</text>
</comment>
<sequence length="195" mass="21502">MLGLPIGFPPMTSALVVPSWIAVVAVLVVAALAVAVVALAGSVRRTRQHADAVLASAAADAEALRSELGALEEQLNVQAAQVEQARRDARFGDITIVDDNEYVITDFNERRSRGPLAAVPTVPTPVFVDIVLRESLIRTASLAAGLRRALAPEVRNRVRFEMKREVKRSRKQRRLVLRRARRDWEARQRAEIDPA</sequence>
<name>A0ABP7J0E1_9ACTN</name>
<protein>
    <submittedName>
        <fullName evidence="3">Uncharacterized protein</fullName>
    </submittedName>
</protein>
<gene>
    <name evidence="3" type="ORF">GCM10022242_35980</name>
</gene>
<keyword evidence="2" id="KW-0472">Membrane</keyword>
<evidence type="ECO:0000313" key="4">
    <source>
        <dbReference type="Proteomes" id="UP001501821"/>
    </source>
</evidence>
<evidence type="ECO:0000313" key="3">
    <source>
        <dbReference type="EMBL" id="GAA3831478.1"/>
    </source>
</evidence>